<proteinExistence type="predicted"/>
<accession>A0A9N9YNP4</accession>
<evidence type="ECO:0000313" key="3">
    <source>
        <dbReference type="Proteomes" id="UP000696573"/>
    </source>
</evidence>
<evidence type="ECO:0000256" key="1">
    <source>
        <dbReference type="SAM" id="MobiDB-lite"/>
    </source>
</evidence>
<feature type="compositionally biased region" description="Basic residues" evidence="1">
    <location>
        <begin position="50"/>
        <end position="65"/>
    </location>
</feature>
<keyword evidence="3" id="KW-1185">Reference proteome</keyword>
<dbReference type="OrthoDB" id="4158087at2759"/>
<reference evidence="2" key="1">
    <citation type="submission" date="2021-10" db="EMBL/GenBank/DDBJ databases">
        <authorList>
            <person name="Piombo E."/>
        </authorList>
    </citation>
    <scope>NUCLEOTIDE SEQUENCE</scope>
</reference>
<feature type="compositionally biased region" description="Polar residues" evidence="1">
    <location>
        <begin position="111"/>
        <end position="122"/>
    </location>
</feature>
<feature type="compositionally biased region" description="Polar residues" evidence="1">
    <location>
        <begin position="91"/>
        <end position="102"/>
    </location>
</feature>
<dbReference type="AlphaFoldDB" id="A0A9N9YNP4"/>
<gene>
    <name evidence="2" type="ORF">CRHIZ90672A_00005162</name>
</gene>
<feature type="compositionally biased region" description="Low complexity" evidence="1">
    <location>
        <begin position="74"/>
        <end position="90"/>
    </location>
</feature>
<dbReference type="Proteomes" id="UP000696573">
    <property type="component" value="Unassembled WGS sequence"/>
</dbReference>
<dbReference type="EMBL" id="CABFNQ020000702">
    <property type="protein sequence ID" value="CAH0025017.1"/>
    <property type="molecule type" value="Genomic_DNA"/>
</dbReference>
<feature type="region of interest" description="Disordered" evidence="1">
    <location>
        <begin position="1"/>
        <end position="126"/>
    </location>
</feature>
<feature type="compositionally biased region" description="Polar residues" evidence="1">
    <location>
        <begin position="33"/>
        <end position="44"/>
    </location>
</feature>
<protein>
    <submittedName>
        <fullName evidence="2">Uncharacterized protein</fullName>
    </submittedName>
</protein>
<name>A0A9N9YNP4_9HYPO</name>
<organism evidence="2 3">
    <name type="scientific">Clonostachys rhizophaga</name>
    <dbReference type="NCBI Taxonomy" id="160324"/>
    <lineage>
        <taxon>Eukaryota</taxon>
        <taxon>Fungi</taxon>
        <taxon>Dikarya</taxon>
        <taxon>Ascomycota</taxon>
        <taxon>Pezizomycotina</taxon>
        <taxon>Sordariomycetes</taxon>
        <taxon>Hypocreomycetidae</taxon>
        <taxon>Hypocreales</taxon>
        <taxon>Bionectriaceae</taxon>
        <taxon>Clonostachys</taxon>
    </lineage>
</organism>
<comment type="caution">
    <text evidence="2">The sequence shown here is derived from an EMBL/GenBank/DDBJ whole genome shotgun (WGS) entry which is preliminary data.</text>
</comment>
<evidence type="ECO:0000313" key="2">
    <source>
        <dbReference type="EMBL" id="CAH0025017.1"/>
    </source>
</evidence>
<sequence>MSPRNRPPAPKPKPGARQAPVIDSTETTHDFTFVNTTGAPNLSQPAAKLMRGHVTKTNFAKRRQRLASSGGGDVASESAAGSGSDRGSSSKQSTASPEGNQTETDDDLAQMNPTGSDTSSPPSAGLPGYEQILSNYLAMAYLEKKEAAQSPVQTAWLHYLDAEPALLAIIDAAMAIAYGESLSEPRTDHTAEAYSQYATNLLIQRIQAGVAKADNISPIVLTMTVSARLMGNDSLWNMHINGLVAIIKERRQQNKLELLPWLCDVLILDAVNYILGYPRVYHLKLIDALENTSQSLSEVARISDDLIKMRELIDLHLLNHRHTDQNRIVSQIDVLSIKLFNEAEILLTDGKPNVRVFAICVELLLKLLWPPLELQSQEKITKLVSDLKTNMNQIPFKPCGIYNDFTSGPIMLGAVSGTKDTPARQWCVNTLKTALAGIRLRGWGEPLTILEKWLKKESMPMEDIRGLWKEVAEGEVPIEDELAGMCVSPFSRLSPPT</sequence>
<feature type="compositionally biased region" description="Pro residues" evidence="1">
    <location>
        <begin position="1"/>
        <end position="13"/>
    </location>
</feature>